<dbReference type="AlphaFoldDB" id="A0AAD8JWI8"/>
<evidence type="ECO:0000256" key="10">
    <source>
        <dbReference type="PIRSR" id="PIRSR602401-1"/>
    </source>
</evidence>
<dbReference type="GO" id="GO:0005634">
    <property type="term" value="C:nucleus"/>
    <property type="evidence" value="ECO:0007669"/>
    <property type="project" value="UniProtKB-SubCell"/>
</dbReference>
<proteinExistence type="inferred from homology"/>
<dbReference type="PRINTS" id="PR00385">
    <property type="entry name" value="P450"/>
</dbReference>
<evidence type="ECO:0000256" key="8">
    <source>
        <dbReference type="ARBA" id="ARBA00023163"/>
    </source>
</evidence>
<dbReference type="InterPro" id="IPR002401">
    <property type="entry name" value="Cyt_P450_E_grp-I"/>
</dbReference>
<evidence type="ECO:0000256" key="9">
    <source>
        <dbReference type="ARBA" id="ARBA00023242"/>
    </source>
</evidence>
<dbReference type="InterPro" id="IPR017972">
    <property type="entry name" value="Cyt_P450_CS"/>
</dbReference>
<keyword evidence="9" id="KW-0539">Nucleus</keyword>
<protein>
    <recommendedName>
        <fullName evidence="12">AP2/ERF domain-containing protein</fullName>
    </recommendedName>
</protein>
<dbReference type="PANTHER" id="PTHR47950:SF48">
    <property type="entry name" value="CYTOCHROME P450 FAMILY PROTEIN, EXPRESSED"/>
    <property type="match status" value="1"/>
</dbReference>
<dbReference type="GO" id="GO:0020037">
    <property type="term" value="F:heme binding"/>
    <property type="evidence" value="ECO:0007669"/>
    <property type="project" value="InterPro"/>
</dbReference>
<comment type="cofactor">
    <cofactor evidence="10">
        <name>heme</name>
        <dbReference type="ChEBI" id="CHEBI:30413"/>
    </cofactor>
</comment>
<dbReference type="GO" id="GO:0005506">
    <property type="term" value="F:iron ion binding"/>
    <property type="evidence" value="ECO:0007669"/>
    <property type="project" value="InterPro"/>
</dbReference>
<dbReference type="SMART" id="SM00380">
    <property type="entry name" value="AP2"/>
    <property type="match status" value="1"/>
</dbReference>
<evidence type="ECO:0000256" key="4">
    <source>
        <dbReference type="ARBA" id="ARBA00023002"/>
    </source>
</evidence>
<comment type="similarity">
    <text evidence="2">Belongs to the cytochrome P450 family.</text>
</comment>
<accession>A0AAD8JWI8</accession>
<dbReference type="InterPro" id="IPR036396">
    <property type="entry name" value="Cyt_P450_sf"/>
</dbReference>
<dbReference type="CDD" id="cd11073">
    <property type="entry name" value="CYP76-like"/>
    <property type="match status" value="1"/>
</dbReference>
<feature type="domain" description="AP2/ERF" evidence="12">
    <location>
        <begin position="8"/>
        <end position="37"/>
    </location>
</feature>
<evidence type="ECO:0000256" key="7">
    <source>
        <dbReference type="ARBA" id="ARBA00023125"/>
    </source>
</evidence>
<dbReference type="InterPro" id="IPR001471">
    <property type="entry name" value="AP2/ERF_dom"/>
</dbReference>
<dbReference type="GO" id="GO:0003677">
    <property type="term" value="F:DNA binding"/>
    <property type="evidence" value="ECO:0007669"/>
    <property type="project" value="UniProtKB-KW"/>
</dbReference>
<keyword evidence="7" id="KW-0238">DNA-binding</keyword>
<evidence type="ECO:0000256" key="3">
    <source>
        <dbReference type="ARBA" id="ARBA00022723"/>
    </source>
</evidence>
<keyword evidence="8" id="KW-0804">Transcription</keyword>
<dbReference type="GO" id="GO:0004497">
    <property type="term" value="F:monooxygenase activity"/>
    <property type="evidence" value="ECO:0007669"/>
    <property type="project" value="InterPro"/>
</dbReference>
<reference evidence="13" key="1">
    <citation type="journal article" date="2023" name="bioRxiv">
        <title>Improved chromosome-level genome assembly for marigold (Tagetes erecta).</title>
        <authorList>
            <person name="Jiang F."/>
            <person name="Yuan L."/>
            <person name="Wang S."/>
            <person name="Wang H."/>
            <person name="Xu D."/>
            <person name="Wang A."/>
            <person name="Fan W."/>
        </authorList>
    </citation>
    <scope>NUCLEOTIDE SEQUENCE</scope>
    <source>
        <strain evidence="13">WSJ</strain>
        <tissue evidence="13">Leaf</tissue>
    </source>
</reference>
<dbReference type="PROSITE" id="PS00086">
    <property type="entry name" value="CYTOCHROME_P450"/>
    <property type="match status" value="1"/>
</dbReference>
<evidence type="ECO:0000313" key="14">
    <source>
        <dbReference type="Proteomes" id="UP001229421"/>
    </source>
</evidence>
<keyword evidence="11" id="KW-1133">Transmembrane helix</keyword>
<dbReference type="Gene3D" id="1.10.630.10">
    <property type="entry name" value="Cytochrome P450"/>
    <property type="match status" value="1"/>
</dbReference>
<evidence type="ECO:0000256" key="5">
    <source>
        <dbReference type="ARBA" id="ARBA00023004"/>
    </source>
</evidence>
<keyword evidence="6" id="KW-0805">Transcription regulation</keyword>
<organism evidence="13 14">
    <name type="scientific">Tagetes erecta</name>
    <name type="common">African marigold</name>
    <dbReference type="NCBI Taxonomy" id="13708"/>
    <lineage>
        <taxon>Eukaryota</taxon>
        <taxon>Viridiplantae</taxon>
        <taxon>Streptophyta</taxon>
        <taxon>Embryophyta</taxon>
        <taxon>Tracheophyta</taxon>
        <taxon>Spermatophyta</taxon>
        <taxon>Magnoliopsida</taxon>
        <taxon>eudicotyledons</taxon>
        <taxon>Gunneridae</taxon>
        <taxon>Pentapetalae</taxon>
        <taxon>asterids</taxon>
        <taxon>campanulids</taxon>
        <taxon>Asterales</taxon>
        <taxon>Asteraceae</taxon>
        <taxon>Asteroideae</taxon>
        <taxon>Heliantheae alliance</taxon>
        <taxon>Tageteae</taxon>
        <taxon>Tagetes</taxon>
    </lineage>
</organism>
<feature type="binding site" description="axial binding residue" evidence="10">
    <location>
        <position position="644"/>
    </location>
    <ligand>
        <name>heme</name>
        <dbReference type="ChEBI" id="CHEBI:30413"/>
    </ligand>
    <ligandPart>
        <name>Fe</name>
        <dbReference type="ChEBI" id="CHEBI:18248"/>
    </ligandPart>
</feature>
<dbReference type="GO" id="GO:0003700">
    <property type="term" value="F:DNA-binding transcription factor activity"/>
    <property type="evidence" value="ECO:0007669"/>
    <property type="project" value="InterPro"/>
</dbReference>
<dbReference type="EMBL" id="JAUHHV010000011">
    <property type="protein sequence ID" value="KAK1408880.1"/>
    <property type="molecule type" value="Genomic_DNA"/>
</dbReference>
<evidence type="ECO:0000256" key="2">
    <source>
        <dbReference type="ARBA" id="ARBA00010617"/>
    </source>
</evidence>
<evidence type="ECO:0000259" key="12">
    <source>
        <dbReference type="PROSITE" id="PS51032"/>
    </source>
</evidence>
<evidence type="ECO:0000256" key="1">
    <source>
        <dbReference type="ARBA" id="ARBA00004123"/>
    </source>
</evidence>
<dbReference type="SUPFAM" id="SSF48264">
    <property type="entry name" value="Cytochrome P450"/>
    <property type="match status" value="1"/>
</dbReference>
<feature type="transmembrane region" description="Helical" evidence="11">
    <location>
        <begin position="210"/>
        <end position="228"/>
    </location>
</feature>
<evidence type="ECO:0000256" key="11">
    <source>
        <dbReference type="SAM" id="Phobius"/>
    </source>
</evidence>
<dbReference type="PROSITE" id="PS51032">
    <property type="entry name" value="AP2_ERF"/>
    <property type="match status" value="1"/>
</dbReference>
<evidence type="ECO:0000256" key="6">
    <source>
        <dbReference type="ARBA" id="ARBA00023015"/>
    </source>
</evidence>
<keyword evidence="11" id="KW-0812">Transmembrane</keyword>
<keyword evidence="3 10" id="KW-0479">Metal-binding</keyword>
<keyword evidence="11" id="KW-0472">Membrane</keyword>
<comment type="subcellular location">
    <subcellularLocation>
        <location evidence="1">Nucleus</location>
    </subcellularLocation>
</comment>
<keyword evidence="10" id="KW-0349">Heme</keyword>
<keyword evidence="5 10" id="KW-0408">Iron</keyword>
<dbReference type="InterPro" id="IPR001128">
    <property type="entry name" value="Cyt_P450"/>
</dbReference>
<dbReference type="FunFam" id="1.10.630.10:FF:000007">
    <property type="entry name" value="Cytochrome P450 76C4"/>
    <property type="match status" value="1"/>
</dbReference>
<dbReference type="PANTHER" id="PTHR47950">
    <property type="entry name" value="CYTOCHROME P450, FAMILY 76, SUBFAMILY C, POLYPEPTIDE 5-RELATED"/>
    <property type="match status" value="1"/>
</dbReference>
<keyword evidence="4" id="KW-0560">Oxidoreductase</keyword>
<dbReference type="PRINTS" id="PR00463">
    <property type="entry name" value="EP450I"/>
</dbReference>
<comment type="caution">
    <text evidence="13">The sequence shown here is derived from an EMBL/GenBank/DDBJ whole genome shotgun (WGS) entry which is preliminary data.</text>
</comment>
<dbReference type="GO" id="GO:0016705">
    <property type="term" value="F:oxidoreductase activity, acting on paired donors, with incorporation or reduction of molecular oxygen"/>
    <property type="evidence" value="ECO:0007669"/>
    <property type="project" value="InterPro"/>
</dbReference>
<name>A0AAD8JWI8_TARER</name>
<sequence length="701" mass="79743">MKTMKPRKFVGVRQRPSGRWVADIKDSSQKVRLWLESDSRHALSFSLLKARLSKNLQSIMARSSENKSSQKSRVSDHFTFANIFNLKGNYQYYQNNVASDIEQVVQPSVIVPSQSVSHHDVTTTYNTSWESSSVSDYSNEWTSFLTHRLDSDGSDVGESSYFRVQMTGGWMSSPDISHDGSRSKRLKVSLSVLVPPNTYHHKPHTMDNSLFLMLPFLLTFIYLLTISGRRNRRLPPGPYPFPVIGNLLQLGTKPHRSLAALSKRYGPLMSLKLGTKTTIVVSSPDVAKEFFNKHDQLFSSRSLPETTRVMEHHRYSIAWLPAEEQWRRLRRITKECLFSGQCLDHNEQLRTKKVQELVDHVRQCCTDEKAVNVGAVAFTTILNILSNILFSKDLAQHDSTSSSHEIKDVIWGAMEVGGKPNLVDFFPILKPIDPQGLASQGTVYAKRLFAIFDSIIDQRLQTRADNDSSTQDDVLDALININSKDESEFSINEMKHLLTDLFIAGIVTVSTTLEWAMTELIRDPKKMKVARLELIKQTQNNDMALQERDISQLSYLHAVIKETLRLHPPAPFLLPHQAIRDVEMEGFVIPKDAQILCNVWAIGRDPTIWPNPEAFMPERFFKGEIDYRGQDFELIPFGAGRRICPGLNVAHRTLHTMLGSLILNFDWKLDGNMRVEDLDMEEKFGLTLPRNVPLVAIPVKL</sequence>
<evidence type="ECO:0000313" key="13">
    <source>
        <dbReference type="EMBL" id="KAK1408880.1"/>
    </source>
</evidence>
<gene>
    <name evidence="13" type="ORF">QVD17_40996</name>
</gene>
<keyword evidence="14" id="KW-1185">Reference proteome</keyword>
<dbReference type="Proteomes" id="UP001229421">
    <property type="component" value="Unassembled WGS sequence"/>
</dbReference>
<dbReference type="Pfam" id="PF00067">
    <property type="entry name" value="p450"/>
    <property type="match status" value="1"/>
</dbReference>